<protein>
    <submittedName>
        <fullName evidence="1">Uncharacterized protein</fullName>
    </submittedName>
</protein>
<sequence length="36" mass="4377">RPKTHTHGTCKEQDDIPWYFFKIIDIQDACDKKKNR</sequence>
<dbReference type="AlphaFoldDB" id="X1E113"/>
<proteinExistence type="predicted"/>
<accession>X1E113</accession>
<organism evidence="1">
    <name type="scientific">marine sediment metagenome</name>
    <dbReference type="NCBI Taxonomy" id="412755"/>
    <lineage>
        <taxon>unclassified sequences</taxon>
        <taxon>metagenomes</taxon>
        <taxon>ecological metagenomes</taxon>
    </lineage>
</organism>
<feature type="non-terminal residue" evidence="1">
    <location>
        <position position="1"/>
    </location>
</feature>
<reference evidence="1" key="1">
    <citation type="journal article" date="2014" name="Front. Microbiol.">
        <title>High frequency of phylogenetically diverse reductive dehalogenase-homologous genes in deep subseafloor sedimentary metagenomes.</title>
        <authorList>
            <person name="Kawai M."/>
            <person name="Futagami T."/>
            <person name="Toyoda A."/>
            <person name="Takaki Y."/>
            <person name="Nishi S."/>
            <person name="Hori S."/>
            <person name="Arai W."/>
            <person name="Tsubouchi T."/>
            <person name="Morono Y."/>
            <person name="Uchiyama I."/>
            <person name="Ito T."/>
            <person name="Fujiyama A."/>
            <person name="Inagaki F."/>
            <person name="Takami H."/>
        </authorList>
    </citation>
    <scope>NUCLEOTIDE SEQUENCE</scope>
    <source>
        <strain evidence="1">Expedition CK06-06</strain>
    </source>
</reference>
<dbReference type="EMBL" id="BART01038097">
    <property type="protein sequence ID" value="GAH14105.1"/>
    <property type="molecule type" value="Genomic_DNA"/>
</dbReference>
<gene>
    <name evidence="1" type="ORF">S01H4_63381</name>
</gene>
<evidence type="ECO:0000313" key="1">
    <source>
        <dbReference type="EMBL" id="GAH14105.1"/>
    </source>
</evidence>
<name>X1E113_9ZZZZ</name>
<comment type="caution">
    <text evidence="1">The sequence shown here is derived from an EMBL/GenBank/DDBJ whole genome shotgun (WGS) entry which is preliminary data.</text>
</comment>